<keyword evidence="2" id="KW-1185">Reference proteome</keyword>
<organism evidence="1 2">
    <name type="scientific">Stylosanthes scabra</name>
    <dbReference type="NCBI Taxonomy" id="79078"/>
    <lineage>
        <taxon>Eukaryota</taxon>
        <taxon>Viridiplantae</taxon>
        <taxon>Streptophyta</taxon>
        <taxon>Embryophyta</taxon>
        <taxon>Tracheophyta</taxon>
        <taxon>Spermatophyta</taxon>
        <taxon>Magnoliopsida</taxon>
        <taxon>eudicotyledons</taxon>
        <taxon>Gunneridae</taxon>
        <taxon>Pentapetalae</taxon>
        <taxon>rosids</taxon>
        <taxon>fabids</taxon>
        <taxon>Fabales</taxon>
        <taxon>Fabaceae</taxon>
        <taxon>Papilionoideae</taxon>
        <taxon>50 kb inversion clade</taxon>
        <taxon>dalbergioids sensu lato</taxon>
        <taxon>Dalbergieae</taxon>
        <taxon>Pterocarpus clade</taxon>
        <taxon>Stylosanthes</taxon>
    </lineage>
</organism>
<comment type="caution">
    <text evidence="1">The sequence shown here is derived from an EMBL/GenBank/DDBJ whole genome shotgun (WGS) entry which is preliminary data.</text>
</comment>
<gene>
    <name evidence="1" type="ORF">PIB30_063531</name>
</gene>
<dbReference type="EMBL" id="JASCZI010272466">
    <property type="protein sequence ID" value="MED6222356.1"/>
    <property type="molecule type" value="Genomic_DNA"/>
</dbReference>
<evidence type="ECO:0000313" key="2">
    <source>
        <dbReference type="Proteomes" id="UP001341840"/>
    </source>
</evidence>
<protein>
    <submittedName>
        <fullName evidence="1">Uncharacterized protein</fullName>
    </submittedName>
</protein>
<accession>A0ABU6ZK90</accession>
<reference evidence="1 2" key="1">
    <citation type="journal article" date="2023" name="Plants (Basel)">
        <title>Bridging the Gap: Combining Genomics and Transcriptomics Approaches to Understand Stylosanthes scabra, an Orphan Legume from the Brazilian Caatinga.</title>
        <authorList>
            <person name="Ferreira-Neto J.R.C."/>
            <person name="da Silva M.D."/>
            <person name="Binneck E."/>
            <person name="de Melo N.F."/>
            <person name="da Silva R.H."/>
            <person name="de Melo A.L.T.M."/>
            <person name="Pandolfi V."/>
            <person name="Bustamante F.O."/>
            <person name="Brasileiro-Vidal A.C."/>
            <person name="Benko-Iseppon A.M."/>
        </authorList>
    </citation>
    <scope>NUCLEOTIDE SEQUENCE [LARGE SCALE GENOMIC DNA]</scope>
    <source>
        <tissue evidence="1">Leaves</tissue>
    </source>
</reference>
<sequence length="96" mass="10337">MKTKAQKGQPIVEDSIPIPFPTVVKKAKNPIELDSHMVEIFKKVEDRINELGVTELGGSLSSLHGLRGLPMNLPEKCDDPGPCLVSCTVGGARLTD</sequence>
<evidence type="ECO:0000313" key="1">
    <source>
        <dbReference type="EMBL" id="MED6222356.1"/>
    </source>
</evidence>
<name>A0ABU6ZK90_9FABA</name>
<proteinExistence type="predicted"/>
<dbReference type="Proteomes" id="UP001341840">
    <property type="component" value="Unassembled WGS sequence"/>
</dbReference>